<organism evidence="2 3">
    <name type="scientific">Phocaeicola vulgatus</name>
    <name type="common">Bacteroides vulgatus</name>
    <dbReference type="NCBI Taxonomy" id="821"/>
    <lineage>
        <taxon>Bacteria</taxon>
        <taxon>Pseudomonadati</taxon>
        <taxon>Bacteroidota</taxon>
        <taxon>Bacteroidia</taxon>
        <taxon>Bacteroidales</taxon>
        <taxon>Bacteroidaceae</taxon>
        <taxon>Phocaeicola</taxon>
    </lineage>
</organism>
<proteinExistence type="predicted"/>
<sequence>MTAISEKNIIFPQINYQEKSPSTSNGTEMILFGPMELYRFELLNKKRYRKFHFHGIMKLAFRYICIINAFFIVHICQ</sequence>
<evidence type="ECO:0000313" key="3">
    <source>
        <dbReference type="Proteomes" id="UP000186631"/>
    </source>
</evidence>
<dbReference type="EMBL" id="MNQV01000204">
    <property type="protein sequence ID" value="OKZ46141.1"/>
    <property type="molecule type" value="Genomic_DNA"/>
</dbReference>
<accession>A0A1Q6IZF6</accession>
<dbReference type="AlphaFoldDB" id="A0A1Q6IZF6"/>
<keyword evidence="1" id="KW-0812">Transmembrane</keyword>
<dbReference type="Proteomes" id="UP000186631">
    <property type="component" value="Unassembled WGS sequence"/>
</dbReference>
<protein>
    <submittedName>
        <fullName evidence="2">Uncharacterized protein</fullName>
    </submittedName>
</protein>
<reference evidence="2 3" key="1">
    <citation type="journal article" date="2016" name="Nat. Biotechnol.">
        <title>Measurement of bacterial replication rates in microbial communities.</title>
        <authorList>
            <person name="Brown C.T."/>
            <person name="Olm M.R."/>
            <person name="Thomas B.C."/>
            <person name="Banfield J.F."/>
        </authorList>
    </citation>
    <scope>NUCLEOTIDE SEQUENCE [LARGE SCALE GENOMIC DNA]</scope>
    <source>
        <strain evidence="2">42_262</strain>
    </source>
</reference>
<evidence type="ECO:0000256" key="1">
    <source>
        <dbReference type="SAM" id="Phobius"/>
    </source>
</evidence>
<feature type="transmembrane region" description="Helical" evidence="1">
    <location>
        <begin position="55"/>
        <end position="75"/>
    </location>
</feature>
<name>A0A1Q6IZF6_PHOVU</name>
<gene>
    <name evidence="2" type="ORF">BHV80_11100</name>
</gene>
<keyword evidence="1" id="KW-0472">Membrane</keyword>
<keyword evidence="1" id="KW-1133">Transmembrane helix</keyword>
<comment type="caution">
    <text evidence="2">The sequence shown here is derived from an EMBL/GenBank/DDBJ whole genome shotgun (WGS) entry which is preliminary data.</text>
</comment>
<evidence type="ECO:0000313" key="2">
    <source>
        <dbReference type="EMBL" id="OKZ46141.1"/>
    </source>
</evidence>